<evidence type="ECO:0000259" key="1">
    <source>
        <dbReference type="PROSITE" id="PS51332"/>
    </source>
</evidence>
<dbReference type="Pfam" id="PF02310">
    <property type="entry name" value="B12-binding"/>
    <property type="match status" value="1"/>
</dbReference>
<sequence length="295" mass="32142">MDDLRRSEGRNAILALAREMASACEIDERAPPRRQQLSDRWHGHLSRVVEAEIIPRLMLAHRMEASTRGPGPRKPTAEDIEAFASLVLAPAGEVVEARIAALVDDGLALDSLLLDLLAPTARHLGVLWEEDLCDFAELTIAMGRLQRIMHDLSRRYGGETGGHRDGHSILLSLCPGETHMFGLSMIEQFFRDAGWDVTSTALAPVGEILNQARTAWFDVIGLSLGCEVLLPTLTKTVLELRRVSFNPGVRILVGGPIFIDNPGHIEQVGADATASDARRAVAAAEFMLDMRAGAC</sequence>
<dbReference type="EMBL" id="BPQG01000032">
    <property type="protein sequence ID" value="GJD44341.1"/>
    <property type="molecule type" value="Genomic_DNA"/>
</dbReference>
<comment type="caution">
    <text evidence="2">The sequence shown here is derived from an EMBL/GenBank/DDBJ whole genome shotgun (WGS) entry which is preliminary data.</text>
</comment>
<dbReference type="Proteomes" id="UP001055117">
    <property type="component" value="Unassembled WGS sequence"/>
</dbReference>
<feature type="domain" description="B12-binding" evidence="1">
    <location>
        <begin position="166"/>
        <end position="295"/>
    </location>
</feature>
<reference evidence="2 3" key="1">
    <citation type="journal article" date="2021" name="Front. Microbiol.">
        <title>Comprehensive Comparative Genomics and Phenotyping of Methylobacterium Species.</title>
        <authorList>
            <person name="Alessa O."/>
            <person name="Ogura Y."/>
            <person name="Fujitani Y."/>
            <person name="Takami H."/>
            <person name="Hayashi T."/>
            <person name="Sahin N."/>
            <person name="Tani A."/>
        </authorList>
    </citation>
    <scope>NUCLEOTIDE SEQUENCE [LARGE SCALE GENOMIC DNA]</scope>
    <source>
        <strain evidence="2 3">DSM 23679</strain>
    </source>
</reference>
<keyword evidence="3" id="KW-1185">Reference proteome</keyword>
<dbReference type="RefSeq" id="WP_238272190.1">
    <property type="nucleotide sequence ID" value="NZ_BPQG01000032.1"/>
</dbReference>
<protein>
    <recommendedName>
        <fullName evidence="1">B12-binding domain-containing protein</fullName>
    </recommendedName>
</protein>
<proteinExistence type="predicted"/>
<organism evidence="2 3">
    <name type="scientific">Methylobacterium cerastii</name>
    <dbReference type="NCBI Taxonomy" id="932741"/>
    <lineage>
        <taxon>Bacteria</taxon>
        <taxon>Pseudomonadati</taxon>
        <taxon>Pseudomonadota</taxon>
        <taxon>Alphaproteobacteria</taxon>
        <taxon>Hyphomicrobiales</taxon>
        <taxon>Methylobacteriaceae</taxon>
        <taxon>Methylobacterium</taxon>
    </lineage>
</organism>
<dbReference type="PROSITE" id="PS51332">
    <property type="entry name" value="B12_BINDING"/>
    <property type="match status" value="1"/>
</dbReference>
<accession>A0ABQ4QGF8</accession>
<dbReference type="InterPro" id="IPR036724">
    <property type="entry name" value="Cobalamin-bd_sf"/>
</dbReference>
<dbReference type="CDD" id="cd02065">
    <property type="entry name" value="B12-binding_like"/>
    <property type="match status" value="1"/>
</dbReference>
<dbReference type="InterPro" id="IPR006158">
    <property type="entry name" value="Cobalamin-bd"/>
</dbReference>
<dbReference type="Gene3D" id="3.40.50.280">
    <property type="entry name" value="Cobalamin-binding domain"/>
    <property type="match status" value="1"/>
</dbReference>
<evidence type="ECO:0000313" key="3">
    <source>
        <dbReference type="Proteomes" id="UP001055117"/>
    </source>
</evidence>
<dbReference type="SUPFAM" id="SSF52242">
    <property type="entry name" value="Cobalamin (vitamin B12)-binding domain"/>
    <property type="match status" value="1"/>
</dbReference>
<evidence type="ECO:0000313" key="2">
    <source>
        <dbReference type="EMBL" id="GJD44341.1"/>
    </source>
</evidence>
<gene>
    <name evidence="2" type="ORF">AFCDBAGC_2208</name>
</gene>
<name>A0ABQ4QGF8_9HYPH</name>